<dbReference type="Gene3D" id="3.10.20.30">
    <property type="match status" value="1"/>
</dbReference>
<dbReference type="SMART" id="SM00954">
    <property type="entry name" value="RelA_SpoT"/>
    <property type="match status" value="1"/>
</dbReference>
<dbReference type="InterPro" id="IPR003607">
    <property type="entry name" value="HD/PDEase_dom"/>
</dbReference>
<dbReference type="InterPro" id="IPR033655">
    <property type="entry name" value="TGS_RelA/SpoT"/>
</dbReference>
<evidence type="ECO:0000259" key="6">
    <source>
        <dbReference type="PROSITE" id="PS51880"/>
    </source>
</evidence>
<dbReference type="PANTHER" id="PTHR21262">
    <property type="entry name" value="GUANOSINE-3',5'-BIS DIPHOSPHATE 3'-PYROPHOSPHOHYDROLASE"/>
    <property type="match status" value="1"/>
</dbReference>
<gene>
    <name evidence="7" type="ORF">ENU78_06895</name>
</gene>
<dbReference type="SMART" id="SM00471">
    <property type="entry name" value="HDc"/>
    <property type="match status" value="1"/>
</dbReference>
<comment type="pathway">
    <text evidence="1">Purine metabolism.</text>
</comment>
<accession>A0A7V4DXT5</accession>
<dbReference type="Pfam" id="PF02824">
    <property type="entry name" value="TGS"/>
    <property type="match status" value="1"/>
</dbReference>
<dbReference type="InterPro" id="IPR006674">
    <property type="entry name" value="HD_domain"/>
</dbReference>
<dbReference type="PROSITE" id="PS51831">
    <property type="entry name" value="HD"/>
    <property type="match status" value="1"/>
</dbReference>
<dbReference type="Gene3D" id="1.10.3210.10">
    <property type="entry name" value="Hypothetical protein af1432"/>
    <property type="match status" value="1"/>
</dbReference>
<dbReference type="Gene3D" id="3.30.70.260">
    <property type="match status" value="1"/>
</dbReference>
<comment type="function">
    <text evidence="3">In eubacteria ppGpp (guanosine 3'-diphosphate 5'-diphosphate) is a mediator of the stringent response that coordinates a variety of cellular activities in response to changes in nutritional abundance.</text>
</comment>
<organism evidence="7">
    <name type="scientific">Dictyoglomus thermophilum</name>
    <dbReference type="NCBI Taxonomy" id="14"/>
    <lineage>
        <taxon>Bacteria</taxon>
        <taxon>Pseudomonadati</taxon>
        <taxon>Dictyoglomota</taxon>
        <taxon>Dictyoglomia</taxon>
        <taxon>Dictyoglomales</taxon>
        <taxon>Dictyoglomaceae</taxon>
        <taxon>Dictyoglomus</taxon>
    </lineage>
</organism>
<dbReference type="GO" id="GO:0016787">
    <property type="term" value="F:hydrolase activity"/>
    <property type="evidence" value="ECO:0007669"/>
    <property type="project" value="UniProtKB-KW"/>
</dbReference>
<feature type="domain" description="ACT" evidence="4">
    <location>
        <begin position="651"/>
        <end position="725"/>
    </location>
</feature>
<dbReference type="GO" id="GO:0005886">
    <property type="term" value="C:plasma membrane"/>
    <property type="evidence" value="ECO:0007669"/>
    <property type="project" value="TreeGrafter"/>
</dbReference>
<sequence length="727" mass="84566">MKTEDALLQELLEKGKEKYSSENLKKAFIFAENAHKGQMRKSGEPYITHPVEVAKILMDLGMEETVIIAGLLHDVLEDTKVPKEEIEKEFGKDVLSLVEAITKLEKLSFYPTEAYRAQNLRKMFIAMAKDIRVIIIKLADRLHNMQTLQYHDEEKQKRIAKETLEIYAPLAHRLGVWDIKWRLEDLAFRYLEPEKYHYVAKKVAETRKEREKFIEKAIEIIKEELKKAGINAEVTGRAKHLYSIYQKMLRRGIEIEEMYDLLGVRVIVNSEKECYEVLGIIHNLWKPVPGRFKDYIANKKSNNYQSLHTTVIAMDGKPLEVQIRTWEMHRVAEYGIAAHWLYKEEIKKPDYFEEKLSWLRQLLEWQKELADDQEFLESIKSDLFEREIYVFTPKGDIIALPQGSTPIDFAYAIHTEVGHRCRGAKVNGKIVPLNYVLKNGDIVEIITSKEEGKPSRDWLNIVKTTQAKNKIKQYFKKIAREETIEKAKELLENEIKRNEDWLREFLQKTEISLNDLIEHPLGKSFLNESGFKEVESFLLSVGTGDITPQQFIEKFRREYKKDLVVPISSEEKREQLVEGVEISGLDNIMMRIAECCHPIPGDKVIGYISKGRGIVIHRIDCPNLVNLKKTHPEKIVPIEWQKIKGGKYKTGIEIEAIDRVGLLKDIIERVAQARINILDLATKVGKDGIARIKLIVEIDNPPAFYYLMEEIKKLSDIISVRRLQEFR</sequence>
<dbReference type="AlphaFoldDB" id="A0A7V4DXT5"/>
<dbReference type="NCBIfam" id="TIGR00691">
    <property type="entry name" value="spoT_relA"/>
    <property type="match status" value="1"/>
</dbReference>
<dbReference type="Pfam" id="PF13328">
    <property type="entry name" value="HD_4"/>
    <property type="match status" value="1"/>
</dbReference>
<dbReference type="GO" id="GO:0015969">
    <property type="term" value="P:guanosine tetraphosphate metabolic process"/>
    <property type="evidence" value="ECO:0007669"/>
    <property type="project" value="InterPro"/>
</dbReference>
<evidence type="ECO:0000259" key="4">
    <source>
        <dbReference type="PROSITE" id="PS51671"/>
    </source>
</evidence>
<feature type="domain" description="TGS" evidence="6">
    <location>
        <begin position="386"/>
        <end position="447"/>
    </location>
</feature>
<dbReference type="InterPro" id="IPR043519">
    <property type="entry name" value="NT_sf"/>
</dbReference>
<dbReference type="SUPFAM" id="SSF55021">
    <property type="entry name" value="ACT-like"/>
    <property type="match status" value="1"/>
</dbReference>
<dbReference type="SUPFAM" id="SSF81301">
    <property type="entry name" value="Nucleotidyltransferase"/>
    <property type="match status" value="1"/>
</dbReference>
<dbReference type="RefSeq" id="WP_149122786.1">
    <property type="nucleotide sequence ID" value="NZ_VTFL01000003.1"/>
</dbReference>
<dbReference type="CDD" id="cd04876">
    <property type="entry name" value="ACT_RelA-SpoT"/>
    <property type="match status" value="1"/>
</dbReference>
<dbReference type="InterPro" id="IPR012676">
    <property type="entry name" value="TGS-like"/>
</dbReference>
<dbReference type="Pfam" id="PF13291">
    <property type="entry name" value="ACT_4"/>
    <property type="match status" value="1"/>
</dbReference>
<dbReference type="Pfam" id="PF19296">
    <property type="entry name" value="RelA_AH_RIS"/>
    <property type="match status" value="1"/>
</dbReference>
<dbReference type="CDD" id="cd00077">
    <property type="entry name" value="HDc"/>
    <property type="match status" value="1"/>
</dbReference>
<dbReference type="InterPro" id="IPR045865">
    <property type="entry name" value="ACT-like_dom_sf"/>
</dbReference>
<dbReference type="CDD" id="cd05399">
    <property type="entry name" value="NT_Rel-Spo_like"/>
    <property type="match status" value="1"/>
</dbReference>
<comment type="similarity">
    <text evidence="3">Belongs to the relA/spoT family.</text>
</comment>
<evidence type="ECO:0000256" key="3">
    <source>
        <dbReference type="RuleBase" id="RU003847"/>
    </source>
</evidence>
<protein>
    <submittedName>
        <fullName evidence="7">Bifunctional (P)ppGpp synthetase/guanosine-3',5'-bis(Diphosphate) 3'-pyrophosphohydrolase</fullName>
    </submittedName>
</protein>
<dbReference type="Pfam" id="PF04607">
    <property type="entry name" value="RelA_SpoT"/>
    <property type="match status" value="1"/>
</dbReference>
<dbReference type="Gene3D" id="3.30.460.10">
    <property type="entry name" value="Beta Polymerase, domain 2"/>
    <property type="match status" value="1"/>
</dbReference>
<evidence type="ECO:0000259" key="5">
    <source>
        <dbReference type="PROSITE" id="PS51831"/>
    </source>
</evidence>
<dbReference type="InterPro" id="IPR002912">
    <property type="entry name" value="ACT_dom"/>
</dbReference>
<dbReference type="SUPFAM" id="SSF109604">
    <property type="entry name" value="HD-domain/PDEase-like"/>
    <property type="match status" value="1"/>
</dbReference>
<keyword evidence="2" id="KW-0694">RNA-binding</keyword>
<dbReference type="InterPro" id="IPR007685">
    <property type="entry name" value="RelA_SpoT"/>
</dbReference>
<dbReference type="InterPro" id="IPR045600">
    <property type="entry name" value="RelA/SpoT_AH_RIS"/>
</dbReference>
<evidence type="ECO:0000313" key="7">
    <source>
        <dbReference type="EMBL" id="HGK24140.1"/>
    </source>
</evidence>
<dbReference type="PROSITE" id="PS50889">
    <property type="entry name" value="S4"/>
    <property type="match status" value="1"/>
</dbReference>
<dbReference type="PROSITE" id="PS51671">
    <property type="entry name" value="ACT"/>
    <property type="match status" value="1"/>
</dbReference>
<keyword evidence="7" id="KW-0378">Hydrolase</keyword>
<dbReference type="InterPro" id="IPR004811">
    <property type="entry name" value="RelA/Spo_fam"/>
</dbReference>
<reference evidence="7" key="1">
    <citation type="journal article" date="2020" name="mSystems">
        <title>Genome- and Community-Level Interaction Insights into Carbon Utilization and Element Cycling Functions of Hydrothermarchaeota in Hydrothermal Sediment.</title>
        <authorList>
            <person name="Zhou Z."/>
            <person name="Liu Y."/>
            <person name="Xu W."/>
            <person name="Pan J."/>
            <person name="Luo Z.H."/>
            <person name="Li M."/>
        </authorList>
    </citation>
    <scope>NUCLEOTIDE SEQUENCE [LARGE SCALE GENOMIC DNA]</scope>
    <source>
        <strain evidence="7">SpSt-70</strain>
    </source>
</reference>
<dbReference type="CDD" id="cd01668">
    <property type="entry name" value="TGS_RSH"/>
    <property type="match status" value="1"/>
</dbReference>
<evidence type="ECO:0000256" key="1">
    <source>
        <dbReference type="ARBA" id="ARBA00025704"/>
    </source>
</evidence>
<dbReference type="EMBL" id="DTDV01000019">
    <property type="protein sequence ID" value="HGK24140.1"/>
    <property type="molecule type" value="Genomic_DNA"/>
</dbReference>
<evidence type="ECO:0000256" key="2">
    <source>
        <dbReference type="PROSITE-ProRule" id="PRU00182"/>
    </source>
</evidence>
<dbReference type="InterPro" id="IPR012675">
    <property type="entry name" value="Beta-grasp_dom_sf"/>
</dbReference>
<dbReference type="FunFam" id="3.30.460.10:FF:000001">
    <property type="entry name" value="GTP pyrophosphokinase RelA"/>
    <property type="match status" value="1"/>
</dbReference>
<feature type="domain" description="HD" evidence="5">
    <location>
        <begin position="46"/>
        <end position="145"/>
    </location>
</feature>
<name>A0A7V4DXT5_DICTH</name>
<dbReference type="PROSITE" id="PS51880">
    <property type="entry name" value="TGS"/>
    <property type="match status" value="1"/>
</dbReference>
<dbReference type="PANTHER" id="PTHR21262:SF31">
    <property type="entry name" value="GTP PYROPHOSPHOKINASE"/>
    <property type="match status" value="1"/>
</dbReference>
<dbReference type="SUPFAM" id="SSF81271">
    <property type="entry name" value="TGS-like"/>
    <property type="match status" value="1"/>
</dbReference>
<dbReference type="GO" id="GO:0003723">
    <property type="term" value="F:RNA binding"/>
    <property type="evidence" value="ECO:0007669"/>
    <property type="project" value="UniProtKB-KW"/>
</dbReference>
<comment type="caution">
    <text evidence="7">The sequence shown here is derived from an EMBL/GenBank/DDBJ whole genome shotgun (WGS) entry which is preliminary data.</text>
</comment>
<dbReference type="InterPro" id="IPR004095">
    <property type="entry name" value="TGS"/>
</dbReference>
<dbReference type="GO" id="GO:0015949">
    <property type="term" value="P:nucleobase-containing small molecule interconversion"/>
    <property type="evidence" value="ECO:0007669"/>
    <property type="project" value="UniProtKB-ARBA"/>
</dbReference>
<proteinExistence type="inferred from homology"/>
<dbReference type="FunFam" id="1.10.3210.10:FF:000001">
    <property type="entry name" value="GTP pyrophosphokinase RelA"/>
    <property type="match status" value="1"/>
</dbReference>
<dbReference type="FunFam" id="3.10.20.30:FF:000002">
    <property type="entry name" value="GTP pyrophosphokinase (RelA/SpoT)"/>
    <property type="match status" value="1"/>
</dbReference>